<comment type="caution">
    <text evidence="2">The sequence shown here is derived from an EMBL/GenBank/DDBJ whole genome shotgun (WGS) entry which is preliminary data.</text>
</comment>
<keyword evidence="1" id="KW-0732">Signal</keyword>
<reference evidence="2 3" key="1">
    <citation type="submission" date="2023-09" db="EMBL/GenBank/DDBJ databases">
        <authorList>
            <person name="Rey-Velasco X."/>
        </authorList>
    </citation>
    <scope>NUCLEOTIDE SEQUENCE [LARGE SCALE GENOMIC DNA]</scope>
    <source>
        <strain evidence="2 3">F388</strain>
    </source>
</reference>
<proteinExistence type="predicted"/>
<feature type="signal peptide" evidence="1">
    <location>
        <begin position="1"/>
        <end position="23"/>
    </location>
</feature>
<evidence type="ECO:0000313" key="3">
    <source>
        <dbReference type="Proteomes" id="UP001255246"/>
    </source>
</evidence>
<keyword evidence="3" id="KW-1185">Reference proteome</keyword>
<gene>
    <name evidence="2" type="ORF">RM706_09510</name>
</gene>
<dbReference type="Proteomes" id="UP001255246">
    <property type="component" value="Unassembled WGS sequence"/>
</dbReference>
<sequence>MKSIRKKVILLVCSIAFSTSIFSQSELLFNDIHLYESLSTVKEKLSDKVLSHSLIAIEEPIFPLSSDREEHLLCTNLKTINGLLANVVFTFADDQLHYVQVQGNATNTLVSKRKDTAITYLDFDVYRKDNLFSNPKNDLVRYITKEAAHTNLFAWQNPYVDGDGSISAIYKTTIEIPNFLKMGADLEQLRPLIEANSTIIKEEKLDGSDPNAQLQLNCFGVEYAGFPRKIEARFGDGKLNTVWILTGKGEEDRLRKKLTAHYGDPIFVTDEWEIFENWTIGLRKDKPEILLLTQELGQHYKKEYFKQ</sequence>
<dbReference type="EMBL" id="JAVRHR010000002">
    <property type="protein sequence ID" value="MDT0607267.1"/>
    <property type="molecule type" value="Genomic_DNA"/>
</dbReference>
<feature type="chain" id="PRO_5047297730" description="DUF2092 domain-containing protein" evidence="1">
    <location>
        <begin position="24"/>
        <end position="307"/>
    </location>
</feature>
<evidence type="ECO:0000313" key="2">
    <source>
        <dbReference type="EMBL" id="MDT0607267.1"/>
    </source>
</evidence>
<evidence type="ECO:0000256" key="1">
    <source>
        <dbReference type="SAM" id="SignalP"/>
    </source>
</evidence>
<accession>A0ABU3AAQ4</accession>
<organism evidence="2 3">
    <name type="scientific">Croceitalea rosinachiae</name>
    <dbReference type="NCBI Taxonomy" id="3075596"/>
    <lineage>
        <taxon>Bacteria</taxon>
        <taxon>Pseudomonadati</taxon>
        <taxon>Bacteroidota</taxon>
        <taxon>Flavobacteriia</taxon>
        <taxon>Flavobacteriales</taxon>
        <taxon>Flavobacteriaceae</taxon>
        <taxon>Croceitalea</taxon>
    </lineage>
</organism>
<evidence type="ECO:0008006" key="4">
    <source>
        <dbReference type="Google" id="ProtNLM"/>
    </source>
</evidence>
<name>A0ABU3AAQ4_9FLAO</name>
<protein>
    <recommendedName>
        <fullName evidence="4">DUF2092 domain-containing protein</fullName>
    </recommendedName>
</protein>
<dbReference type="RefSeq" id="WP_311350826.1">
    <property type="nucleotide sequence ID" value="NZ_JAVRHR010000002.1"/>
</dbReference>